<gene>
    <name evidence="1" type="ORF">HINF_LOCUS63236</name>
</gene>
<evidence type="ECO:0000313" key="1">
    <source>
        <dbReference type="EMBL" id="CAL6086583.1"/>
    </source>
</evidence>
<dbReference type="EMBL" id="CAXDID020000394">
    <property type="protein sequence ID" value="CAL6086583.1"/>
    <property type="molecule type" value="Genomic_DNA"/>
</dbReference>
<proteinExistence type="predicted"/>
<protein>
    <submittedName>
        <fullName evidence="1">Hypothetical_protein</fullName>
    </submittedName>
</protein>
<dbReference type="Proteomes" id="UP001642409">
    <property type="component" value="Unassembled WGS sequence"/>
</dbReference>
<sequence length="227" mass="26367">MLLRVPAGVYVHDCHIKQVKSSRDYAYVVCSPLDDIYNQIQPLKFYFYTSSPSISPSVRFMPLNIQPIPFQPNIFQLNNLNSQKLQQQNLIQPALTQQNNSQQNNSQNNLQQRNISQNKLNTTQINKQNIQNTFDDISFFVSESQTSVYFKKLIEILQTPPKSLKAFKQNHQFDSIPNIGTVGAEVLQMYFGSVEELCKCLFKDNEKWKRFAFEQKETAKNVLKTFQ</sequence>
<comment type="caution">
    <text evidence="1">The sequence shown here is derived from an EMBL/GenBank/DDBJ whole genome shotgun (WGS) entry which is preliminary data.</text>
</comment>
<reference evidence="1 2" key="1">
    <citation type="submission" date="2024-07" db="EMBL/GenBank/DDBJ databases">
        <authorList>
            <person name="Akdeniz Z."/>
        </authorList>
    </citation>
    <scope>NUCLEOTIDE SEQUENCE [LARGE SCALE GENOMIC DNA]</scope>
</reference>
<keyword evidence="2" id="KW-1185">Reference proteome</keyword>
<name>A0ABP1LLA0_9EUKA</name>
<organism evidence="1 2">
    <name type="scientific">Hexamita inflata</name>
    <dbReference type="NCBI Taxonomy" id="28002"/>
    <lineage>
        <taxon>Eukaryota</taxon>
        <taxon>Metamonada</taxon>
        <taxon>Diplomonadida</taxon>
        <taxon>Hexamitidae</taxon>
        <taxon>Hexamitinae</taxon>
        <taxon>Hexamita</taxon>
    </lineage>
</organism>
<accession>A0ABP1LLA0</accession>
<evidence type="ECO:0000313" key="2">
    <source>
        <dbReference type="Proteomes" id="UP001642409"/>
    </source>
</evidence>